<dbReference type="Proteomes" id="UP000815325">
    <property type="component" value="Unassembled WGS sequence"/>
</dbReference>
<reference evidence="2" key="1">
    <citation type="submission" date="2017-08" db="EMBL/GenBank/DDBJ databases">
        <authorList>
            <person name="Polle J.E."/>
            <person name="Barry K."/>
            <person name="Cushman J."/>
            <person name="Schmutz J."/>
            <person name="Tran D."/>
            <person name="Hathwaick L.T."/>
            <person name="Yim W.C."/>
            <person name="Jenkins J."/>
            <person name="Mckie-Krisberg Z.M."/>
            <person name="Prochnik S."/>
            <person name="Lindquist E."/>
            <person name="Dockter R.B."/>
            <person name="Adam C."/>
            <person name="Molina H."/>
            <person name="Bunkerborg J."/>
            <person name="Jin E."/>
            <person name="Buchheim M."/>
            <person name="Magnuson J."/>
        </authorList>
    </citation>
    <scope>NUCLEOTIDE SEQUENCE</scope>
    <source>
        <strain evidence="2">CCAP 19/18</strain>
    </source>
</reference>
<gene>
    <name evidence="2" type="ORF">DUNSADRAFT_2282</name>
</gene>
<evidence type="ECO:0000313" key="3">
    <source>
        <dbReference type="Proteomes" id="UP000815325"/>
    </source>
</evidence>
<keyword evidence="3" id="KW-1185">Reference proteome</keyword>
<evidence type="ECO:0000313" key="2">
    <source>
        <dbReference type="EMBL" id="KAF5838738.1"/>
    </source>
</evidence>
<name>A0ABQ7GVT6_DUNSA</name>
<comment type="caution">
    <text evidence="2">The sequence shown here is derived from an EMBL/GenBank/DDBJ whole genome shotgun (WGS) entry which is preliminary data.</text>
</comment>
<accession>A0ABQ7GVT6</accession>
<organism evidence="2 3">
    <name type="scientific">Dunaliella salina</name>
    <name type="common">Green alga</name>
    <name type="synonym">Protococcus salinus</name>
    <dbReference type="NCBI Taxonomy" id="3046"/>
    <lineage>
        <taxon>Eukaryota</taxon>
        <taxon>Viridiplantae</taxon>
        <taxon>Chlorophyta</taxon>
        <taxon>core chlorophytes</taxon>
        <taxon>Chlorophyceae</taxon>
        <taxon>CS clade</taxon>
        <taxon>Chlamydomonadales</taxon>
        <taxon>Dunaliellaceae</taxon>
        <taxon>Dunaliella</taxon>
    </lineage>
</organism>
<evidence type="ECO:0000256" key="1">
    <source>
        <dbReference type="SAM" id="MobiDB-lite"/>
    </source>
</evidence>
<proteinExistence type="predicted"/>
<dbReference type="EMBL" id="MU069567">
    <property type="protein sequence ID" value="KAF5838738.1"/>
    <property type="molecule type" value="Genomic_DNA"/>
</dbReference>
<evidence type="ECO:0008006" key="4">
    <source>
        <dbReference type="Google" id="ProtNLM"/>
    </source>
</evidence>
<protein>
    <recommendedName>
        <fullName evidence="4">39S ribosomal protein L52, mitochondrial</fullName>
    </recommendedName>
</protein>
<sequence>MLMVGKRCAVRSAMFLESKSPVHYQLLMYENLENKETGRVWVRYENGHEAPLEPKLGAGFMTQLGYRRCPEADHIKRDVDEHALQRSQLEEQRKVVAEIQYCQENNLPIPEHLLPKPKKKGKKGKEGDKKK</sequence>
<feature type="region of interest" description="Disordered" evidence="1">
    <location>
        <begin position="108"/>
        <end position="131"/>
    </location>
</feature>